<dbReference type="SUPFAM" id="SSF48452">
    <property type="entry name" value="TPR-like"/>
    <property type="match status" value="1"/>
</dbReference>
<proteinExistence type="predicted"/>
<reference evidence="2 3" key="1">
    <citation type="submission" date="2017-02" db="EMBL/GenBank/DDBJ databases">
        <authorList>
            <person name="Peterson S.W."/>
        </authorList>
    </citation>
    <scope>NUCLEOTIDE SEQUENCE [LARGE SCALE GENOMIC DNA]</scope>
    <source>
        <strain evidence="2 3">DSM 22899</strain>
    </source>
</reference>
<dbReference type="PROSITE" id="PS51257">
    <property type="entry name" value="PROKAR_LIPOPROTEIN"/>
    <property type="match status" value="1"/>
</dbReference>
<dbReference type="Proteomes" id="UP000190541">
    <property type="component" value="Unassembled WGS sequence"/>
</dbReference>
<dbReference type="InterPro" id="IPR041662">
    <property type="entry name" value="SusD-like_2"/>
</dbReference>
<evidence type="ECO:0000256" key="1">
    <source>
        <dbReference type="SAM" id="SignalP"/>
    </source>
</evidence>
<feature type="signal peptide" evidence="1">
    <location>
        <begin position="1"/>
        <end position="20"/>
    </location>
</feature>
<organism evidence="2 3">
    <name type="scientific">Parapedobacter luteus</name>
    <dbReference type="NCBI Taxonomy" id="623280"/>
    <lineage>
        <taxon>Bacteria</taxon>
        <taxon>Pseudomonadati</taxon>
        <taxon>Bacteroidota</taxon>
        <taxon>Sphingobacteriia</taxon>
        <taxon>Sphingobacteriales</taxon>
        <taxon>Sphingobacteriaceae</taxon>
        <taxon>Parapedobacter</taxon>
    </lineage>
</organism>
<dbReference type="InterPro" id="IPR011990">
    <property type="entry name" value="TPR-like_helical_dom_sf"/>
</dbReference>
<dbReference type="Pfam" id="PF12771">
    <property type="entry name" value="SusD-like_2"/>
    <property type="match status" value="1"/>
</dbReference>
<feature type="chain" id="PRO_5013115069" evidence="1">
    <location>
        <begin position="21"/>
        <end position="487"/>
    </location>
</feature>
<dbReference type="STRING" id="623280.SAMN05660226_03651"/>
<sequence>MKMKKIVYWSLIAVSIAASLSCTKNFIEKNTNPNALQDASPEALLAPALHQVVTRNQNRGMRIGNELMQVHVTVVESREFHRYFIRPSEPDWMWRHWYLQLNNIRDIYTSANTSQENGYQTFLGISLILDAWVSSMITDMFGDAPYFEASKGHEGNVQPHFDRQQDIYADIFRKLEEANELLGADVELPEHIKGLDPLYNGAPDAWRRFGNSLYLRLLLRVSGKAASGAIAKIAEIVDTNSGNYPIFTDNSHSAILPTGATQPITSEFFQWRDLDFNGDKGYSEFFINNLNEWQDPRLPRWATQVSGIYAGMPSGYAPGRGVERMSTLLVSLKQDPLLGNIMNCAELQFILAEAALKGYITGDPHSYYEAGVVSAITHWGLEVPEGHLEKNALKWDDNLNFNEKMERIHLQKYYTLFFTDFQQWHEHRRTGHPVLPKGEGLMNDGRMPSRLMYPINVQTLNRANYLEAVQAMGGDDLNVKVWWNTPD</sequence>
<dbReference type="EMBL" id="FUYS01000012">
    <property type="protein sequence ID" value="SKB89080.1"/>
    <property type="molecule type" value="Genomic_DNA"/>
</dbReference>
<keyword evidence="1" id="KW-0732">Signal</keyword>
<evidence type="ECO:0000313" key="3">
    <source>
        <dbReference type="Proteomes" id="UP000190541"/>
    </source>
</evidence>
<accession>A0A1T5EZF2</accession>
<protein>
    <submittedName>
        <fullName evidence="2">Starch-binding associating with outer membrane</fullName>
    </submittedName>
</protein>
<evidence type="ECO:0000313" key="2">
    <source>
        <dbReference type="EMBL" id="SKB89080.1"/>
    </source>
</evidence>
<gene>
    <name evidence="2" type="ORF">SAMN05660226_03651</name>
</gene>
<dbReference type="Gene3D" id="1.25.40.390">
    <property type="match status" value="1"/>
</dbReference>
<name>A0A1T5EZF2_9SPHI</name>
<keyword evidence="3" id="KW-1185">Reference proteome</keyword>
<dbReference type="AlphaFoldDB" id="A0A1T5EZF2"/>